<dbReference type="InterPro" id="IPR050259">
    <property type="entry name" value="SDR"/>
</dbReference>
<dbReference type="PRINTS" id="PR00081">
    <property type="entry name" value="GDHRDH"/>
</dbReference>
<dbReference type="OrthoDB" id="9792355at2"/>
<dbReference type="EMBL" id="FOZW01000002">
    <property type="protein sequence ID" value="SFS54975.1"/>
    <property type="molecule type" value="Genomic_DNA"/>
</dbReference>
<evidence type="ECO:0000256" key="1">
    <source>
        <dbReference type="ARBA" id="ARBA00006484"/>
    </source>
</evidence>
<dbReference type="GO" id="GO:0032787">
    <property type="term" value="P:monocarboxylic acid metabolic process"/>
    <property type="evidence" value="ECO:0007669"/>
    <property type="project" value="UniProtKB-ARBA"/>
</dbReference>
<evidence type="ECO:0000313" key="2">
    <source>
        <dbReference type="EMBL" id="SFS54975.1"/>
    </source>
</evidence>
<dbReference type="FunFam" id="3.40.50.720:FF:000084">
    <property type="entry name" value="Short-chain dehydrogenase reductase"/>
    <property type="match status" value="1"/>
</dbReference>
<comment type="similarity">
    <text evidence="1">Belongs to the short-chain dehydrogenases/reductases (SDR) family.</text>
</comment>
<dbReference type="Gene3D" id="3.40.50.720">
    <property type="entry name" value="NAD(P)-binding Rossmann-like Domain"/>
    <property type="match status" value="1"/>
</dbReference>
<proteinExistence type="inferred from homology"/>
<reference evidence="3" key="1">
    <citation type="submission" date="2016-10" db="EMBL/GenBank/DDBJ databases">
        <authorList>
            <person name="Varghese N."/>
            <person name="Submissions S."/>
        </authorList>
    </citation>
    <scope>NUCLEOTIDE SEQUENCE [LARGE SCALE GENOMIC DNA]</scope>
    <source>
        <strain evidence="3">DSM 26894</strain>
    </source>
</reference>
<name>A0A1I6QRE0_9RHOB</name>
<dbReference type="PANTHER" id="PTHR42879:SF2">
    <property type="entry name" value="3-OXOACYL-[ACYL-CARRIER-PROTEIN] REDUCTASE FABG"/>
    <property type="match status" value="1"/>
</dbReference>
<keyword evidence="3" id="KW-1185">Reference proteome</keyword>
<dbReference type="InterPro" id="IPR002347">
    <property type="entry name" value="SDR_fam"/>
</dbReference>
<dbReference type="NCBIfam" id="NF009466">
    <property type="entry name" value="PRK12826.1-2"/>
    <property type="match status" value="1"/>
</dbReference>
<accession>A0A1I6QRE0</accession>
<dbReference type="InterPro" id="IPR020904">
    <property type="entry name" value="Sc_DH/Rdtase_CS"/>
</dbReference>
<dbReference type="PROSITE" id="PS00061">
    <property type="entry name" value="ADH_SHORT"/>
    <property type="match status" value="1"/>
</dbReference>
<dbReference type="AlphaFoldDB" id="A0A1I6QRE0"/>
<dbReference type="SUPFAM" id="SSF51735">
    <property type="entry name" value="NAD(P)-binding Rossmann-fold domains"/>
    <property type="match status" value="1"/>
</dbReference>
<dbReference type="Proteomes" id="UP000199392">
    <property type="component" value="Unassembled WGS sequence"/>
</dbReference>
<dbReference type="PRINTS" id="PR00080">
    <property type="entry name" value="SDRFAMILY"/>
</dbReference>
<dbReference type="RefSeq" id="WP_092419550.1">
    <property type="nucleotide sequence ID" value="NZ_FNCL01000001.1"/>
</dbReference>
<dbReference type="Pfam" id="PF13561">
    <property type="entry name" value="adh_short_C2"/>
    <property type="match status" value="1"/>
</dbReference>
<sequence>MEISFTGKTAIVTGGASGIGLAIAESLAASGATVIVADLKQEDADREAKAITDKGGKAYGFAGNVADPASVEAMVAFAEEKTGALHILVSNAGISGAAAKAGDYPLDSWKSVIDVNLNGVFYGIRFAVPAMKRAGGGAIVNMASMLGSVGIANSSAYVAAKHGVVGLTKSAALEHAEDNIRINSIGPGFIKTPLLDANLDDDTKAFLESQAAQNRMGTPEEVANLTLFLLSDKAGFITGSYHLVDGGYTAR</sequence>
<gene>
    <name evidence="2" type="ORF">SAMN04488050_102259</name>
</gene>
<dbReference type="PANTHER" id="PTHR42879">
    <property type="entry name" value="3-OXOACYL-(ACYL-CARRIER-PROTEIN) REDUCTASE"/>
    <property type="match status" value="1"/>
</dbReference>
<dbReference type="InterPro" id="IPR036291">
    <property type="entry name" value="NAD(P)-bd_dom_sf"/>
</dbReference>
<organism evidence="2 3">
    <name type="scientific">Alloyangia pacifica</name>
    <dbReference type="NCBI Taxonomy" id="311180"/>
    <lineage>
        <taxon>Bacteria</taxon>
        <taxon>Pseudomonadati</taxon>
        <taxon>Pseudomonadota</taxon>
        <taxon>Alphaproteobacteria</taxon>
        <taxon>Rhodobacterales</taxon>
        <taxon>Roseobacteraceae</taxon>
        <taxon>Alloyangia</taxon>
    </lineage>
</organism>
<protein>
    <submittedName>
        <fullName evidence="2">NAD(P)-dependent dehydrogenase, short-chain alcohol dehydrogenase family</fullName>
    </submittedName>
</protein>
<dbReference type="STRING" id="311180.SAMN04488050_102259"/>
<evidence type="ECO:0000313" key="3">
    <source>
        <dbReference type="Proteomes" id="UP000199392"/>
    </source>
</evidence>
<dbReference type="NCBIfam" id="NF005559">
    <property type="entry name" value="PRK07231.1"/>
    <property type="match status" value="1"/>
</dbReference>